<organism evidence="2">
    <name type="scientific">marine sediment metagenome</name>
    <dbReference type="NCBI Taxonomy" id="412755"/>
    <lineage>
        <taxon>unclassified sequences</taxon>
        <taxon>metagenomes</taxon>
        <taxon>ecological metagenomes</taxon>
    </lineage>
</organism>
<dbReference type="Gene3D" id="3.40.50.720">
    <property type="entry name" value="NAD(P)-binding Rossmann-like Domain"/>
    <property type="match status" value="1"/>
</dbReference>
<name>X1BDI6_9ZZZZ</name>
<proteinExistence type="predicted"/>
<gene>
    <name evidence="2" type="ORF">S01H4_38751</name>
</gene>
<sequence length="58" mass="6660">MHIVTGGAGFIGSAYVAKLNKEGIDNVIIVDWLGESDKWKNLRKLRYEDYIDKDDFLQ</sequence>
<feature type="non-terminal residue" evidence="2">
    <location>
        <position position="58"/>
    </location>
</feature>
<reference evidence="2" key="1">
    <citation type="journal article" date="2014" name="Front. Microbiol.">
        <title>High frequency of phylogenetically diverse reductive dehalogenase-homologous genes in deep subseafloor sedimentary metagenomes.</title>
        <authorList>
            <person name="Kawai M."/>
            <person name="Futagami T."/>
            <person name="Toyoda A."/>
            <person name="Takaki Y."/>
            <person name="Nishi S."/>
            <person name="Hori S."/>
            <person name="Arai W."/>
            <person name="Tsubouchi T."/>
            <person name="Morono Y."/>
            <person name="Uchiyama I."/>
            <person name="Ito T."/>
            <person name="Fujiyama A."/>
            <person name="Inagaki F."/>
            <person name="Takami H."/>
        </authorList>
    </citation>
    <scope>NUCLEOTIDE SEQUENCE</scope>
    <source>
        <strain evidence="2">Expedition CK06-06</strain>
    </source>
</reference>
<dbReference type="SUPFAM" id="SSF51735">
    <property type="entry name" value="NAD(P)-binding Rossmann-fold domains"/>
    <property type="match status" value="1"/>
</dbReference>
<dbReference type="Pfam" id="PF01370">
    <property type="entry name" value="Epimerase"/>
    <property type="match status" value="1"/>
</dbReference>
<dbReference type="AlphaFoldDB" id="X1BDI6"/>
<dbReference type="EMBL" id="BART01020924">
    <property type="protein sequence ID" value="GAG93974.1"/>
    <property type="molecule type" value="Genomic_DNA"/>
</dbReference>
<dbReference type="InterPro" id="IPR001509">
    <property type="entry name" value="Epimerase_deHydtase"/>
</dbReference>
<evidence type="ECO:0000259" key="1">
    <source>
        <dbReference type="Pfam" id="PF01370"/>
    </source>
</evidence>
<protein>
    <recommendedName>
        <fullName evidence="1">NAD-dependent epimerase/dehydratase domain-containing protein</fullName>
    </recommendedName>
</protein>
<evidence type="ECO:0000313" key="2">
    <source>
        <dbReference type="EMBL" id="GAG93974.1"/>
    </source>
</evidence>
<comment type="caution">
    <text evidence="2">The sequence shown here is derived from an EMBL/GenBank/DDBJ whole genome shotgun (WGS) entry which is preliminary data.</text>
</comment>
<accession>X1BDI6</accession>
<dbReference type="InterPro" id="IPR036291">
    <property type="entry name" value="NAD(P)-bd_dom_sf"/>
</dbReference>
<feature type="domain" description="NAD-dependent epimerase/dehydratase" evidence="1">
    <location>
        <begin position="3"/>
        <end position="53"/>
    </location>
</feature>